<evidence type="ECO:0000256" key="3">
    <source>
        <dbReference type="ARBA" id="ARBA00038502"/>
    </source>
</evidence>
<dbReference type="PANTHER" id="PTHR43792">
    <property type="entry name" value="GNAT FAMILY, PUTATIVE (AFU_ORTHOLOGUE AFUA_3G00765)-RELATED-RELATED"/>
    <property type="match status" value="1"/>
</dbReference>
<dbReference type="InterPro" id="IPR016181">
    <property type="entry name" value="Acyl_CoA_acyltransferase"/>
</dbReference>
<reference evidence="6 7" key="1">
    <citation type="submission" date="2019-03" db="EMBL/GenBank/DDBJ databases">
        <title>Genomic Encyclopedia of Type Strains, Phase III (KMG-III): the genomes of soil and plant-associated and newly described type strains.</title>
        <authorList>
            <person name="Whitman W."/>
        </authorList>
    </citation>
    <scope>NUCLEOTIDE SEQUENCE [LARGE SCALE GENOMIC DNA]</scope>
    <source>
        <strain evidence="6 7">VKM Ac-2575</strain>
    </source>
</reference>
<feature type="domain" description="N-acetyltransferase" evidence="5">
    <location>
        <begin position="48"/>
        <end position="188"/>
    </location>
</feature>
<dbReference type="GO" id="GO:0005737">
    <property type="term" value="C:cytoplasm"/>
    <property type="evidence" value="ECO:0007669"/>
    <property type="project" value="TreeGrafter"/>
</dbReference>
<dbReference type="AlphaFoldDB" id="A0A4R7T665"/>
<dbReference type="Gene3D" id="3.40.630.30">
    <property type="match status" value="1"/>
</dbReference>
<keyword evidence="7" id="KW-1185">Reference proteome</keyword>
<comment type="similarity">
    <text evidence="3">Belongs to the acetyltransferase family. RimJ subfamily.</text>
</comment>
<dbReference type="PANTHER" id="PTHR43792:SF8">
    <property type="entry name" value="[RIBOSOMAL PROTEIN US5]-ALANINE N-ACETYLTRANSFERASE"/>
    <property type="match status" value="1"/>
</dbReference>
<comment type="caution">
    <text evidence="6">The sequence shown here is derived from an EMBL/GenBank/DDBJ whole genome shotgun (WGS) entry which is preliminary data.</text>
</comment>
<dbReference type="EMBL" id="SOCE01000001">
    <property type="protein sequence ID" value="TDU86547.1"/>
    <property type="molecule type" value="Genomic_DNA"/>
</dbReference>
<proteinExistence type="inferred from homology"/>
<evidence type="ECO:0000313" key="6">
    <source>
        <dbReference type="EMBL" id="TDU86547.1"/>
    </source>
</evidence>
<organism evidence="6 7">
    <name type="scientific">Kribbella voronezhensis</name>
    <dbReference type="NCBI Taxonomy" id="2512212"/>
    <lineage>
        <taxon>Bacteria</taxon>
        <taxon>Bacillati</taxon>
        <taxon>Actinomycetota</taxon>
        <taxon>Actinomycetes</taxon>
        <taxon>Propionibacteriales</taxon>
        <taxon>Kribbellaceae</taxon>
        <taxon>Kribbella</taxon>
    </lineage>
</organism>
<dbReference type="SUPFAM" id="SSF55729">
    <property type="entry name" value="Acyl-CoA N-acyltransferases (Nat)"/>
    <property type="match status" value="1"/>
</dbReference>
<gene>
    <name evidence="6" type="ORF">EV138_0056</name>
</gene>
<name>A0A4R7T665_9ACTN</name>
<dbReference type="GO" id="GO:0008999">
    <property type="term" value="F:protein-N-terminal-alanine acetyltransferase activity"/>
    <property type="evidence" value="ECO:0007669"/>
    <property type="project" value="TreeGrafter"/>
</dbReference>
<evidence type="ECO:0000259" key="5">
    <source>
        <dbReference type="PROSITE" id="PS51186"/>
    </source>
</evidence>
<sequence>MPSTPPAGTGASAATAATSAPSGGGLPVGVRLERLRGDHAEAVLAFEVENREFFAARIADRGDAYFAEFTERHAALVADQEAGELHFHVLVDDEDRVIGRVNLVDVADGSAELGYRIADRATGRGLATAAVREMCILAARDYGLTDLRAGTSAANKASRAVLERNGFVQVGEPTTGDRPQVFYTRRLDG</sequence>
<evidence type="ECO:0000256" key="4">
    <source>
        <dbReference type="SAM" id="MobiDB-lite"/>
    </source>
</evidence>
<feature type="region of interest" description="Disordered" evidence="4">
    <location>
        <begin position="1"/>
        <end position="22"/>
    </location>
</feature>
<dbReference type="Pfam" id="PF13302">
    <property type="entry name" value="Acetyltransf_3"/>
    <property type="match status" value="1"/>
</dbReference>
<dbReference type="PROSITE" id="PS51186">
    <property type="entry name" value="GNAT"/>
    <property type="match status" value="1"/>
</dbReference>
<dbReference type="InterPro" id="IPR000182">
    <property type="entry name" value="GNAT_dom"/>
</dbReference>
<evidence type="ECO:0000256" key="1">
    <source>
        <dbReference type="ARBA" id="ARBA00022679"/>
    </source>
</evidence>
<dbReference type="Proteomes" id="UP000295151">
    <property type="component" value="Unassembled WGS sequence"/>
</dbReference>
<accession>A0A4R7T665</accession>
<dbReference type="InterPro" id="IPR051531">
    <property type="entry name" value="N-acetyltransferase"/>
</dbReference>
<keyword evidence="1 6" id="KW-0808">Transferase</keyword>
<feature type="compositionally biased region" description="Low complexity" evidence="4">
    <location>
        <begin position="1"/>
        <end position="21"/>
    </location>
</feature>
<evidence type="ECO:0000256" key="2">
    <source>
        <dbReference type="ARBA" id="ARBA00023315"/>
    </source>
</evidence>
<protein>
    <submittedName>
        <fullName evidence="6">Ribosomal-protein-alanine N-acetyltransferase</fullName>
    </submittedName>
</protein>
<evidence type="ECO:0000313" key="7">
    <source>
        <dbReference type="Proteomes" id="UP000295151"/>
    </source>
</evidence>
<keyword evidence="2" id="KW-0012">Acyltransferase</keyword>